<feature type="compositionally biased region" description="Basic and acidic residues" evidence="3">
    <location>
        <begin position="620"/>
        <end position="636"/>
    </location>
</feature>
<dbReference type="CDD" id="cd15784">
    <property type="entry name" value="PH_RUTBC"/>
    <property type="match status" value="1"/>
</dbReference>
<evidence type="ECO:0000259" key="4">
    <source>
        <dbReference type="PROSITE" id="PS50086"/>
    </source>
</evidence>
<feature type="domain" description="Rab-GAP TBC" evidence="4">
    <location>
        <begin position="488"/>
        <end position="877"/>
    </location>
</feature>
<protein>
    <submittedName>
        <fullName evidence="6">Small G protein signaling modulator 1</fullName>
    </submittedName>
</protein>
<reference evidence="6" key="1">
    <citation type="submission" date="2025-08" db="UniProtKB">
        <authorList>
            <consortium name="RefSeq"/>
        </authorList>
    </citation>
    <scope>IDENTIFICATION</scope>
    <source>
        <tissue evidence="6">Whole insect</tissue>
    </source>
</reference>
<dbReference type="Pfam" id="PF02759">
    <property type="entry name" value="RUN"/>
    <property type="match status" value="1"/>
</dbReference>
<feature type="region of interest" description="Disordered" evidence="3">
    <location>
        <begin position="581"/>
        <end position="679"/>
    </location>
</feature>
<dbReference type="PROSITE" id="PS50086">
    <property type="entry name" value="TBC_RABGAP"/>
    <property type="match status" value="1"/>
</dbReference>
<evidence type="ECO:0000256" key="3">
    <source>
        <dbReference type="SAM" id="MobiDB-lite"/>
    </source>
</evidence>
<accession>A0A6P7FB23</accession>
<dbReference type="InParanoid" id="A0A6P7FB23"/>
<dbReference type="SMART" id="SM00164">
    <property type="entry name" value="TBC"/>
    <property type="match status" value="1"/>
</dbReference>
<dbReference type="InterPro" id="IPR000195">
    <property type="entry name" value="Rab-GAP-TBC_dom"/>
</dbReference>
<comment type="similarity">
    <text evidence="2">Belongs to the RUTBC family.</text>
</comment>
<dbReference type="AlphaFoldDB" id="A0A6P7FB23"/>
<organism evidence="6">
    <name type="scientific">Diabrotica virgifera virgifera</name>
    <name type="common">western corn rootworm</name>
    <dbReference type="NCBI Taxonomy" id="50390"/>
    <lineage>
        <taxon>Eukaryota</taxon>
        <taxon>Metazoa</taxon>
        <taxon>Ecdysozoa</taxon>
        <taxon>Arthropoda</taxon>
        <taxon>Hexapoda</taxon>
        <taxon>Insecta</taxon>
        <taxon>Pterygota</taxon>
        <taxon>Neoptera</taxon>
        <taxon>Endopterygota</taxon>
        <taxon>Coleoptera</taxon>
        <taxon>Polyphaga</taxon>
        <taxon>Cucujiformia</taxon>
        <taxon>Chrysomeloidea</taxon>
        <taxon>Chrysomelidae</taxon>
        <taxon>Galerucinae</taxon>
        <taxon>Diabroticina</taxon>
        <taxon>Diabroticites</taxon>
        <taxon>Diabrotica</taxon>
    </lineage>
</organism>
<dbReference type="Gene3D" id="1.10.472.80">
    <property type="entry name" value="Ypt/Rab-GAP domain of gyp1p, domain 3"/>
    <property type="match status" value="1"/>
</dbReference>
<dbReference type="PANTHER" id="PTHR22957:SF502">
    <property type="entry name" value="SMALL G PROTEIN SIGNALING MODULATOR 2-RELATED"/>
    <property type="match status" value="1"/>
</dbReference>
<feature type="compositionally biased region" description="Polar residues" evidence="3">
    <location>
        <begin position="641"/>
        <end position="664"/>
    </location>
</feature>
<evidence type="ECO:0000259" key="5">
    <source>
        <dbReference type="PROSITE" id="PS50826"/>
    </source>
</evidence>
<dbReference type="InterPro" id="IPR037745">
    <property type="entry name" value="SGSM1/2"/>
</dbReference>
<sequence length="944" mass="107157">MLKMLQSDKDYKERLISTVKKEVKQVMEESVTKKFVHEESGCVTSLCGAVEACLSQGLYNLTILALFEKYLAKIIDFLVSNAHKYYDKDALVADPEYGTILSSLLMGPCALDYSRMKNHDHFWSDPPADELVQRHRISSGHSTPPSVRRPILNFRRSLNTSSDDVITNRSSTQQIAKDYVETLHQNSKATLLFGKNNVLVLPVNSDLSKPIPGYLSLHQMASGLAIKWTPNQLMNGFVDEAQDKSIYWDYALNVRLDDIVYVHCHQDSETGGTVILVGQDGVQRPPIHFPKGGHMLAFLSCIETGLLPHGRLDPPLWSQRSGKNYTKRRRPLPALTENEDTSKDYVFRIVDNTCNHKDILKRNQLMDTHASLPTKVRVQLGSTSTSSESSSKSFSIDQNIPDSPPSVCIQAVCDSMKRQIISRAFYGWLAYCRHLSTVRTHLSGLVHTKIINGDGASEGITIEKWAELCLDGVVSDYAEVYRLTYFGGIAQDLRHEIWPYLLGHYKFGSTSEQRKELSEETRQAYENTMSEWLAVEAIVKQRDKENQAHAIAKLSSESMSGEQVPAQAQQEELCNEVFEDDVITDDEDESLEEDKEGGKKKNKHTKQNTIKYISDEEDSGGGKEVEKENKEAESKEVNPTPADNTNVQNDEALSSENKISTYGSNVDLLPGNESPRMSNLDAVTEENNSSLDTCIETHGLASPARSCCVSPASSNGGVYSQELLETFGLNLHRIEKDVQRCDRNYWYFMEKENLDKLRNVMCTYVWEHLDIGYMQGMCDLVAPLLVIFNDESLTYACFCHLMERMVENFPNGNAMDCHFANMRSLIQILDSEMYELMHAHGDYTHFYFCYRWFLLDFKRELMYPDVNATWEVIWAAQQVASTHFVLFLALALLETYRDIILSNGMDFTDIIKFFNEMAERHNVQAVLKLARDLVLQLQILIENK</sequence>
<dbReference type="InterPro" id="IPR004012">
    <property type="entry name" value="Run_dom"/>
</dbReference>
<dbReference type="RefSeq" id="XP_028132002.1">
    <property type="nucleotide sequence ID" value="XM_028276201.1"/>
</dbReference>
<dbReference type="PANTHER" id="PTHR22957">
    <property type="entry name" value="TBC1 DOMAIN FAMILY MEMBER GTPASE-ACTIVATING PROTEIN"/>
    <property type="match status" value="1"/>
</dbReference>
<dbReference type="OrthoDB" id="10264062at2759"/>
<dbReference type="Gene3D" id="1.10.8.270">
    <property type="entry name" value="putative rabgap domain of human tbc1 domain family member 14 like domains"/>
    <property type="match status" value="1"/>
</dbReference>
<gene>
    <name evidence="6" type="primary">LOC114327530</name>
</gene>
<dbReference type="InterPro" id="IPR035969">
    <property type="entry name" value="Rab-GAP_TBC_sf"/>
</dbReference>
<dbReference type="Pfam" id="PF00566">
    <property type="entry name" value="RabGAP-TBC"/>
    <property type="match status" value="1"/>
</dbReference>
<dbReference type="SMART" id="SM00593">
    <property type="entry name" value="RUN"/>
    <property type="match status" value="1"/>
</dbReference>
<feature type="region of interest" description="Disordered" evidence="3">
    <location>
        <begin position="378"/>
        <end position="398"/>
    </location>
</feature>
<feature type="compositionally biased region" description="Acidic residues" evidence="3">
    <location>
        <begin position="581"/>
        <end position="595"/>
    </location>
</feature>
<dbReference type="Gene3D" id="2.30.29.230">
    <property type="match status" value="1"/>
</dbReference>
<feature type="compositionally biased region" description="Low complexity" evidence="3">
    <location>
        <begin position="382"/>
        <end position="395"/>
    </location>
</feature>
<dbReference type="SUPFAM" id="SSF140741">
    <property type="entry name" value="RUN domain-like"/>
    <property type="match status" value="1"/>
</dbReference>
<dbReference type="Gene3D" id="1.20.58.900">
    <property type="match status" value="2"/>
</dbReference>
<dbReference type="Pfam" id="PF12068">
    <property type="entry name" value="PH_RBD"/>
    <property type="match status" value="1"/>
</dbReference>
<evidence type="ECO:0000256" key="1">
    <source>
        <dbReference type="ARBA" id="ARBA00022468"/>
    </source>
</evidence>
<dbReference type="PROSITE" id="PS50826">
    <property type="entry name" value="RUN"/>
    <property type="match status" value="1"/>
</dbReference>
<feature type="domain" description="RUN" evidence="5">
    <location>
        <begin position="1"/>
        <end position="120"/>
    </location>
</feature>
<dbReference type="GO" id="GO:0005096">
    <property type="term" value="F:GTPase activator activity"/>
    <property type="evidence" value="ECO:0007669"/>
    <property type="project" value="UniProtKB-KW"/>
</dbReference>
<proteinExistence type="inferred from homology"/>
<evidence type="ECO:0000313" key="6">
    <source>
        <dbReference type="RefSeq" id="XP_028132002.1"/>
    </source>
</evidence>
<dbReference type="FunFam" id="1.10.472.80:FF:000004">
    <property type="entry name" value="Small G protein signaling modulator 1"/>
    <property type="match status" value="1"/>
</dbReference>
<dbReference type="InterPro" id="IPR037213">
    <property type="entry name" value="Run_dom_sf"/>
</dbReference>
<keyword evidence="1" id="KW-0343">GTPase activation</keyword>
<dbReference type="GO" id="GO:0031410">
    <property type="term" value="C:cytoplasmic vesicle"/>
    <property type="evidence" value="ECO:0007669"/>
    <property type="project" value="UniProtKB-ARBA"/>
</dbReference>
<dbReference type="FunFam" id="1.10.8.270:FF:000064">
    <property type="entry name" value="Small G protein-signaling modulator 1b"/>
    <property type="match status" value="1"/>
</dbReference>
<dbReference type="SUPFAM" id="SSF47923">
    <property type="entry name" value="Ypt/Rab-GAP domain of gyp1p"/>
    <property type="match status" value="2"/>
</dbReference>
<evidence type="ECO:0000256" key="2">
    <source>
        <dbReference type="ARBA" id="ARBA00034124"/>
    </source>
</evidence>
<dbReference type="InterPro" id="IPR021935">
    <property type="entry name" value="SGSM1/2_RBD"/>
</dbReference>
<dbReference type="FunCoup" id="A0A6P7FB23">
    <property type="interactions" value="185"/>
</dbReference>
<name>A0A6P7FB23_DIAVI</name>